<feature type="domain" description="RING-type" evidence="10">
    <location>
        <begin position="129"/>
        <end position="189"/>
    </location>
</feature>
<keyword evidence="9" id="KW-1133">Transmembrane helix</keyword>
<evidence type="ECO:0000313" key="12">
    <source>
        <dbReference type="Proteomes" id="UP000830375"/>
    </source>
</evidence>
<evidence type="ECO:0000256" key="8">
    <source>
        <dbReference type="SAM" id="MobiDB-lite"/>
    </source>
</evidence>
<keyword evidence="9" id="KW-0812">Transmembrane</keyword>
<reference evidence="11 12" key="1">
    <citation type="submission" date="2022-01" db="EMBL/GenBank/DDBJ databases">
        <title>A high-quality chromosome-level genome assembly of rohu carp, Labeo rohita.</title>
        <authorList>
            <person name="Arick M.A. II"/>
            <person name="Hsu C.-Y."/>
            <person name="Magbanua Z."/>
            <person name="Pechanova O."/>
            <person name="Grover C."/>
            <person name="Miller E."/>
            <person name="Thrash A."/>
            <person name="Ezzel L."/>
            <person name="Alam S."/>
            <person name="Benzie J."/>
            <person name="Hamilton M."/>
            <person name="Karsi A."/>
            <person name="Lawrence M.L."/>
            <person name="Peterson D.G."/>
        </authorList>
    </citation>
    <scope>NUCLEOTIDE SEQUENCE [LARGE SCALE GENOMIC DNA]</scope>
    <source>
        <strain evidence="12">BAU-BD-2019</strain>
        <tissue evidence="11">Blood</tissue>
    </source>
</reference>
<dbReference type="InterPro" id="IPR034078">
    <property type="entry name" value="NFX1_fam"/>
</dbReference>
<keyword evidence="3" id="KW-0677">Repeat</keyword>
<keyword evidence="4 6" id="KW-0863">Zinc-finger</keyword>
<dbReference type="CDD" id="cd16697">
    <property type="entry name" value="RING-CH-C4HC3_NFXL1"/>
    <property type="match status" value="1"/>
</dbReference>
<feature type="region of interest" description="Disordered" evidence="8">
    <location>
        <begin position="1039"/>
        <end position="1061"/>
    </location>
</feature>
<dbReference type="CDD" id="cd06008">
    <property type="entry name" value="NF-X1-zinc-finger"/>
    <property type="match status" value="5"/>
</dbReference>
<keyword evidence="12" id="KW-1185">Reference proteome</keyword>
<dbReference type="PANTHER" id="PTHR12360:SF1">
    <property type="entry name" value="NF-X1-TYPE ZINC FINGER PROTEIN NFXL1"/>
    <property type="match status" value="1"/>
</dbReference>
<feature type="region of interest" description="Disordered" evidence="8">
    <location>
        <begin position="1"/>
        <end position="87"/>
    </location>
</feature>
<dbReference type="InterPro" id="IPR000967">
    <property type="entry name" value="Znf_NFX1"/>
</dbReference>
<evidence type="ECO:0000256" key="6">
    <source>
        <dbReference type="PROSITE-ProRule" id="PRU00175"/>
    </source>
</evidence>
<dbReference type="PROSITE" id="PS50089">
    <property type="entry name" value="ZF_RING_2"/>
    <property type="match status" value="1"/>
</dbReference>
<name>A0ABQ8KZF1_LABRO</name>
<evidence type="ECO:0000259" key="10">
    <source>
        <dbReference type="PROSITE" id="PS50089"/>
    </source>
</evidence>
<sequence>MDPAWRQRGRGRGRGQGRGQIASNPSAARPPGAVGSEVRETREVKVSSQSRFEEIRKSDQAAAQRLATEPYSSSSEDEDDVSEDGGKRGKILQSALSPYTSHTDDADVRLLEKTRHYLHEVCQSGGVTCLICIASVRRTQAVWSCGACYCIFHITCIQKWAKDSIFLVSSVTDEDFGKKDHPWPCPKCRYEYSPHQTPTRYYCYCGKEAEPVPDPWLLPHSCGQVCEREFKPSCGHRCLLLCHPGPCPPCPKMVSVSCLCGKSSRVPRRCSAKAWSCAKICGRTLPCRIHTCANTCHAGDCAPCPRVSLQTCACGRQRAERPCASPEWHCDQVCVCNACLMYAVVRCPVGITHVNACVTQVCVENVLVQEIAPVPVARRCCVCSESVLPCTVDVPTCGDTCGKKLDCGLHTCSMRCHRGACETCRQEVEKTCRCGRYSKLLPCHKEYLCESKCNKTRTCSRHQCKRKCCPGNCPPCDMSCGRMLGCRNHKCPSVCHQVMLGQNRFLSAGYQRSQSPVRLSNGGQRLSHTVELFADASRSPSLAVCQMQMCVSNNNVIWQTAAISAHGSDIQMSGGECVRPGSCYPCPEMVEVRCDCGSTVISVPCGREKSTKPPRCKELCRKPPSCHHSSQEKHRCHFGPCPPCKQPCVRPLAGCVHLCPAPCHDQVLVKSADRATLAGPWEQPSTPAFVRTALPCPSCMVPIPTACLGEHEVSPVLCHARGPFSCGRSCGRTLACGNHTCSLDCHRVTALPNSDKTKAGPECEQCEEGCSKPRPAGCTHPCALPCHRGNCPPCGLMVRQRCHCKISSLYIECVTFTSADEQGKQLLSSCQNQCPKQLGCGHRCKLSCHPGECDQSCGQRVKLRCPCKRIKKVRTRHDTVSIGQRIWPFCSVSSSHGAQTPQTLTLYSTDEFPCSRVKSEDDLLVCDETCRELQKKHAEACAAEERAALEEEMRKQQAELEAFEKRQKGRRKKNRKVTEVETEEGVWHRYKLRLMMPICGILLAVAAFYLLQLTNQETDGQNLGQVDERTELLMNQIREKERDSSAGVLNPVPGDRPSCRV</sequence>
<dbReference type="Pfam" id="PF01422">
    <property type="entry name" value="zf-NF-X1"/>
    <property type="match status" value="9"/>
</dbReference>
<feature type="coiled-coil region" evidence="7">
    <location>
        <begin position="939"/>
        <end position="966"/>
    </location>
</feature>
<feature type="transmembrane region" description="Helical" evidence="9">
    <location>
        <begin position="994"/>
        <end position="1011"/>
    </location>
</feature>
<evidence type="ECO:0000256" key="4">
    <source>
        <dbReference type="ARBA" id="ARBA00022771"/>
    </source>
</evidence>
<feature type="compositionally biased region" description="Basic and acidic residues" evidence="8">
    <location>
        <begin position="37"/>
        <end position="59"/>
    </location>
</feature>
<evidence type="ECO:0000256" key="2">
    <source>
        <dbReference type="ARBA" id="ARBA00022723"/>
    </source>
</evidence>
<evidence type="ECO:0000256" key="9">
    <source>
        <dbReference type="SAM" id="Phobius"/>
    </source>
</evidence>
<dbReference type="EMBL" id="JACTAM010002727">
    <property type="protein sequence ID" value="KAI2643840.1"/>
    <property type="molecule type" value="Genomic_DNA"/>
</dbReference>
<dbReference type="InterPro" id="IPR001841">
    <property type="entry name" value="Znf_RING"/>
</dbReference>
<evidence type="ECO:0000313" key="11">
    <source>
        <dbReference type="EMBL" id="KAI2643840.1"/>
    </source>
</evidence>
<comment type="similarity">
    <text evidence="1">Belongs to the NFX1 family.</text>
</comment>
<evidence type="ECO:0000256" key="3">
    <source>
        <dbReference type="ARBA" id="ARBA00022737"/>
    </source>
</evidence>
<dbReference type="Proteomes" id="UP000830375">
    <property type="component" value="Unassembled WGS sequence"/>
</dbReference>
<comment type="caution">
    <text evidence="11">The sequence shown here is derived from an EMBL/GenBank/DDBJ whole genome shotgun (WGS) entry which is preliminary data.</text>
</comment>
<keyword evidence="7" id="KW-0175">Coiled coil</keyword>
<accession>A0ABQ8KZF1</accession>
<keyword evidence="5" id="KW-0862">Zinc</keyword>
<evidence type="ECO:0000256" key="1">
    <source>
        <dbReference type="ARBA" id="ARBA00007269"/>
    </source>
</evidence>
<proteinExistence type="inferred from homology"/>
<evidence type="ECO:0000256" key="7">
    <source>
        <dbReference type="SAM" id="Coils"/>
    </source>
</evidence>
<keyword evidence="2" id="KW-0479">Metal-binding</keyword>
<dbReference type="PANTHER" id="PTHR12360">
    <property type="entry name" value="NUCLEAR TRANSCRIPTION FACTOR, X-BOX BINDING 1 NFX1"/>
    <property type="match status" value="1"/>
</dbReference>
<organism evidence="11 12">
    <name type="scientific">Labeo rohita</name>
    <name type="common">Indian major carp</name>
    <name type="synonym">Cyprinus rohita</name>
    <dbReference type="NCBI Taxonomy" id="84645"/>
    <lineage>
        <taxon>Eukaryota</taxon>
        <taxon>Metazoa</taxon>
        <taxon>Chordata</taxon>
        <taxon>Craniata</taxon>
        <taxon>Vertebrata</taxon>
        <taxon>Euteleostomi</taxon>
        <taxon>Actinopterygii</taxon>
        <taxon>Neopterygii</taxon>
        <taxon>Teleostei</taxon>
        <taxon>Ostariophysi</taxon>
        <taxon>Cypriniformes</taxon>
        <taxon>Cyprinidae</taxon>
        <taxon>Labeoninae</taxon>
        <taxon>Labeonini</taxon>
        <taxon>Labeo</taxon>
    </lineage>
</organism>
<protein>
    <submittedName>
        <fullName evidence="11">NF-X1-type zinc finger protein NFXL1</fullName>
    </submittedName>
</protein>
<dbReference type="SMART" id="SM00438">
    <property type="entry name" value="ZnF_NFX"/>
    <property type="match status" value="8"/>
</dbReference>
<evidence type="ECO:0000256" key="5">
    <source>
        <dbReference type="ARBA" id="ARBA00022833"/>
    </source>
</evidence>
<gene>
    <name evidence="11" type="ORF">H4Q32_026799</name>
</gene>
<keyword evidence="9" id="KW-0472">Membrane</keyword>